<dbReference type="EMBL" id="CABFWF030000014">
    <property type="protein sequence ID" value="CAD7048482.1"/>
    <property type="molecule type" value="Genomic_DNA"/>
</dbReference>
<dbReference type="SUPFAM" id="SSF90123">
    <property type="entry name" value="ABC transporter transmembrane region"/>
    <property type="match status" value="1"/>
</dbReference>
<keyword evidence="3 6" id="KW-0812">Transmembrane</keyword>
<dbReference type="Proteomes" id="UP000606921">
    <property type="component" value="Unassembled WGS sequence"/>
</dbReference>
<feature type="domain" description="ABC transmembrane type-1" evidence="8">
    <location>
        <begin position="21"/>
        <end position="318"/>
    </location>
</feature>
<evidence type="ECO:0000256" key="2">
    <source>
        <dbReference type="ARBA" id="ARBA00022448"/>
    </source>
</evidence>
<evidence type="ECO:0000256" key="3">
    <source>
        <dbReference type="ARBA" id="ARBA00022692"/>
    </source>
</evidence>
<feature type="transmembrane region" description="Helical" evidence="6">
    <location>
        <begin position="135"/>
        <end position="154"/>
    </location>
</feature>
<feature type="transmembrane region" description="Helical" evidence="6">
    <location>
        <begin position="55"/>
        <end position="78"/>
    </location>
</feature>
<dbReference type="PROSITE" id="PS50893">
    <property type="entry name" value="ABC_TRANSPORTER_2"/>
    <property type="match status" value="1"/>
</dbReference>
<evidence type="ECO:0000256" key="4">
    <source>
        <dbReference type="ARBA" id="ARBA00022989"/>
    </source>
</evidence>
<evidence type="ECO:0000256" key="6">
    <source>
        <dbReference type="SAM" id="Phobius"/>
    </source>
</evidence>
<dbReference type="PROSITE" id="PS50929">
    <property type="entry name" value="ABC_TM1F"/>
    <property type="match status" value="1"/>
</dbReference>
<evidence type="ECO:0000313" key="10">
    <source>
        <dbReference type="Proteomes" id="UP000606921"/>
    </source>
</evidence>
<dbReference type="GO" id="GO:0016740">
    <property type="term" value="F:transferase activity"/>
    <property type="evidence" value="ECO:0007669"/>
    <property type="project" value="UniProtKB-KW"/>
</dbReference>
<keyword evidence="2" id="KW-0813">Transport</keyword>
<dbReference type="SUPFAM" id="SSF52540">
    <property type="entry name" value="P-loop containing nucleoside triphosphate hydrolases"/>
    <property type="match status" value="1"/>
</dbReference>
<comment type="subcellular location">
    <subcellularLocation>
        <location evidence="1">Cell membrane</location>
        <topology evidence="1">Multi-pass membrane protein</topology>
    </subcellularLocation>
</comment>
<dbReference type="PANTHER" id="PTHR11384:SF59">
    <property type="entry name" value="LYSOSOMAL COBALAMIN TRANSPORTER ABCD4"/>
    <property type="match status" value="1"/>
</dbReference>
<dbReference type="InterPro" id="IPR050835">
    <property type="entry name" value="ABC_transporter_sub-D"/>
</dbReference>
<keyword evidence="5 6" id="KW-0472">Membrane</keyword>
<evidence type="ECO:0000256" key="1">
    <source>
        <dbReference type="ARBA" id="ARBA00004651"/>
    </source>
</evidence>
<accession>A0ABM8PU36</accession>
<reference evidence="9 10" key="1">
    <citation type="submission" date="2020-11" db="EMBL/GenBank/DDBJ databases">
        <authorList>
            <person name="Lassalle F."/>
        </authorList>
    </citation>
    <scope>NUCLEOTIDE SEQUENCE [LARGE SCALE GENOMIC DNA]</scope>
    <source>
        <strain evidence="9 10">JC140</strain>
    </source>
</reference>
<keyword evidence="10" id="KW-1185">Reference proteome</keyword>
<dbReference type="Pfam" id="PF00005">
    <property type="entry name" value="ABC_tran"/>
    <property type="match status" value="1"/>
</dbReference>
<comment type="caution">
    <text evidence="9">The sequence shown here is derived from an EMBL/GenBank/DDBJ whole genome shotgun (WGS) entry which is preliminary data.</text>
</comment>
<keyword evidence="4 6" id="KW-1133">Transmembrane helix</keyword>
<dbReference type="InterPro" id="IPR027417">
    <property type="entry name" value="P-loop_NTPase"/>
</dbReference>
<evidence type="ECO:0000313" key="9">
    <source>
        <dbReference type="EMBL" id="CAD7048482.1"/>
    </source>
</evidence>
<feature type="domain" description="ABC transporter" evidence="7">
    <location>
        <begin position="357"/>
        <end position="564"/>
    </location>
</feature>
<proteinExistence type="predicted"/>
<dbReference type="InterPro" id="IPR003439">
    <property type="entry name" value="ABC_transporter-like_ATP-bd"/>
</dbReference>
<dbReference type="InterPro" id="IPR011527">
    <property type="entry name" value="ABC1_TM_dom"/>
</dbReference>
<dbReference type="Gene3D" id="1.20.1560.10">
    <property type="entry name" value="ABC transporter type 1, transmembrane domain"/>
    <property type="match status" value="1"/>
</dbReference>
<name>A0ABM8PU36_9HYPH</name>
<dbReference type="Pfam" id="PF06472">
    <property type="entry name" value="ABC_membrane_2"/>
    <property type="match status" value="1"/>
</dbReference>
<protein>
    <submittedName>
        <fullName evidence="9">Glycosyl transferase family 1</fullName>
    </submittedName>
</protein>
<feature type="transmembrane region" description="Helical" evidence="6">
    <location>
        <begin position="259"/>
        <end position="283"/>
    </location>
</feature>
<evidence type="ECO:0000256" key="5">
    <source>
        <dbReference type="ARBA" id="ARBA00023136"/>
    </source>
</evidence>
<dbReference type="PANTHER" id="PTHR11384">
    <property type="entry name" value="ATP-BINDING CASSETTE, SUB-FAMILY D MEMBER"/>
    <property type="match status" value="1"/>
</dbReference>
<feature type="transmembrane region" description="Helical" evidence="6">
    <location>
        <begin position="174"/>
        <end position="194"/>
    </location>
</feature>
<dbReference type="InterPro" id="IPR036640">
    <property type="entry name" value="ABC1_TM_sf"/>
</dbReference>
<gene>
    <name evidence="9" type="ORF">REJC140_01386</name>
</gene>
<evidence type="ECO:0000259" key="8">
    <source>
        <dbReference type="PROSITE" id="PS50929"/>
    </source>
</evidence>
<sequence length="565" mass="63094">MVSAFWHTPVRHRVLALAFSLLAIILATVYGQYRLNRWNIPFYNALERRDVEEFARQLGVFAAIAGSLLLLNVVQTWLNQITALYMREGLSRDLVDEWLKPQRALRLSKMRSLGDNPDQRLHEDARNLSELTTSLTIGLVNATILLVSFIGVLWSVSGDFSFQFNGTTFSVPGYMVWAALGYAGLASILSNIVGRRLPDLNAQRYSKEAELRFALMRTSENLTAITLARGEQNEMGRAQDAITTVLGVIRRLAIGYTHLTWVSSGFGWLSIVAPILIAAPVYFAGKLTFGGLMMTVGAFNQVYGALRWYVDNFRQIADWKATLQRVSTFRHALVSMEDVPAQGALVLTLSDEDSLSLKELELWASPPDTAHNHGLRLPANEVIRLGDRVMINGEAGADRRLLFQCLAGLGQWGRGQIALPRTGRTLFMPQVPYLPHASLREVLVYPLDPSRFEDERLAAALERVGLSLLTAALGLTERWDQKLSEGDQARLRLANVLVTEPKWLFMDDILEGLDADVQSEMAAVLSELENVTMIYIGLSAAFDRIVRPRHIDLQQIRTEVSASKD</sequence>
<evidence type="ECO:0000259" key="7">
    <source>
        <dbReference type="PROSITE" id="PS50893"/>
    </source>
</evidence>
<keyword evidence="9" id="KW-0808">Transferase</keyword>
<dbReference type="Gene3D" id="3.40.50.300">
    <property type="entry name" value="P-loop containing nucleotide triphosphate hydrolases"/>
    <property type="match status" value="1"/>
</dbReference>
<dbReference type="RefSeq" id="WP_142593521.1">
    <property type="nucleotide sequence ID" value="NZ_CABFWF030000014.1"/>
</dbReference>
<organism evidence="9 10">
    <name type="scientific">Pseudorhizobium endolithicum</name>
    <dbReference type="NCBI Taxonomy" id="1191678"/>
    <lineage>
        <taxon>Bacteria</taxon>
        <taxon>Pseudomonadati</taxon>
        <taxon>Pseudomonadota</taxon>
        <taxon>Alphaproteobacteria</taxon>
        <taxon>Hyphomicrobiales</taxon>
        <taxon>Rhizobiaceae</taxon>
        <taxon>Rhizobium/Agrobacterium group</taxon>
        <taxon>Pseudorhizobium</taxon>
    </lineage>
</organism>